<dbReference type="GO" id="GO:0045041">
    <property type="term" value="P:protein import into mitochondrial intermembrane space"/>
    <property type="evidence" value="ECO:0007669"/>
    <property type="project" value="InterPro"/>
</dbReference>
<organism evidence="14 15">
    <name type="scientific">Malassezia pachydermatis</name>
    <dbReference type="NCBI Taxonomy" id="77020"/>
    <lineage>
        <taxon>Eukaryota</taxon>
        <taxon>Fungi</taxon>
        <taxon>Dikarya</taxon>
        <taxon>Basidiomycota</taxon>
        <taxon>Ustilaginomycotina</taxon>
        <taxon>Malasseziomycetes</taxon>
        <taxon>Malasseziales</taxon>
        <taxon>Malasseziaceae</taxon>
        <taxon>Malassezia</taxon>
    </lineage>
</organism>
<evidence type="ECO:0000259" key="13">
    <source>
        <dbReference type="Pfam" id="PF06747"/>
    </source>
</evidence>
<keyword evidence="7" id="KW-0811">Translocation</keyword>
<evidence type="ECO:0000256" key="2">
    <source>
        <dbReference type="ARBA" id="ARBA00004164"/>
    </source>
</evidence>
<evidence type="ECO:0000256" key="3">
    <source>
        <dbReference type="ARBA" id="ARBA00013714"/>
    </source>
</evidence>
<dbReference type="VEuPathDB" id="FungiDB:Malapachy_2317"/>
<evidence type="ECO:0000256" key="12">
    <source>
        <dbReference type="SAM" id="MobiDB-lite"/>
    </source>
</evidence>
<dbReference type="GO" id="GO:0015035">
    <property type="term" value="F:protein-disulfide reductase activity"/>
    <property type="evidence" value="ECO:0007669"/>
    <property type="project" value="InterPro"/>
</dbReference>
<dbReference type="PROSITE" id="PS51808">
    <property type="entry name" value="CHCH"/>
    <property type="match status" value="1"/>
</dbReference>
<evidence type="ECO:0000313" key="14">
    <source>
        <dbReference type="EMBL" id="KOS15279.1"/>
    </source>
</evidence>
<evidence type="ECO:0000256" key="4">
    <source>
        <dbReference type="ARBA" id="ARBA00022448"/>
    </source>
</evidence>
<evidence type="ECO:0000256" key="9">
    <source>
        <dbReference type="ARBA" id="ARBA00023157"/>
    </source>
</evidence>
<name>A0A0N0RSG7_9BASI</name>
<dbReference type="EMBL" id="LGAV01000002">
    <property type="protein sequence ID" value="KOS15279.1"/>
    <property type="molecule type" value="Genomic_DNA"/>
</dbReference>
<dbReference type="GO" id="GO:0005743">
    <property type="term" value="C:mitochondrial inner membrane"/>
    <property type="evidence" value="ECO:0007669"/>
    <property type="project" value="UniProtKB-SubCell"/>
</dbReference>
<keyword evidence="6" id="KW-0560">Oxidoreductase</keyword>
<keyword evidence="4" id="KW-0813">Transport</keyword>
<evidence type="ECO:0000256" key="1">
    <source>
        <dbReference type="ARBA" id="ARBA00001973"/>
    </source>
</evidence>
<dbReference type="PANTHER" id="PTHR21622:SF0">
    <property type="entry name" value="COILED-COIL-HELIX-COILED-COIL-HELIX DOMAIN CONTAINING 4"/>
    <property type="match status" value="1"/>
</dbReference>
<feature type="domain" description="CHCH" evidence="13">
    <location>
        <begin position="129"/>
        <end position="165"/>
    </location>
</feature>
<keyword evidence="10" id="KW-0676">Redox-active center</keyword>
<dbReference type="InterPro" id="IPR010625">
    <property type="entry name" value="CHCH"/>
</dbReference>
<evidence type="ECO:0000313" key="15">
    <source>
        <dbReference type="Proteomes" id="UP000037751"/>
    </source>
</evidence>
<evidence type="ECO:0000256" key="11">
    <source>
        <dbReference type="ARBA" id="ARBA00033150"/>
    </source>
</evidence>
<proteinExistence type="predicted"/>
<keyword evidence="5" id="KW-0653">Protein transport</keyword>
<comment type="caution">
    <text evidence="14">The sequence shown here is derived from an EMBL/GenBank/DDBJ whole genome shotgun (WGS) entry which is preliminary data.</text>
</comment>
<keyword evidence="8" id="KW-0496">Mitochondrion</keyword>
<evidence type="ECO:0000256" key="7">
    <source>
        <dbReference type="ARBA" id="ARBA00023010"/>
    </source>
</evidence>
<evidence type="ECO:0000256" key="6">
    <source>
        <dbReference type="ARBA" id="ARBA00023002"/>
    </source>
</evidence>
<comment type="cofactor">
    <cofactor evidence="1">
        <name>Cu(2+)</name>
        <dbReference type="ChEBI" id="CHEBI:29036"/>
    </cofactor>
</comment>
<sequence>MFRNLFASFAHTAPFRAAASMAPRRALMMQRVALPVGALLTAVAWTATQPVHLQPASERGSFVDRLKPREPPAIRRAEKKIVKEEDVDDVPETTEASSLDDDAQSAYDEKTGEINWDCPCLGGMAHGPCGEEFKQAFSCFVFSEAEPKGIDCVDKFKLMQDCFRQHPEVYADEIEADEAYAAEAAAEQAPSASSSEATSS</sequence>
<evidence type="ECO:0000256" key="8">
    <source>
        <dbReference type="ARBA" id="ARBA00023128"/>
    </source>
</evidence>
<comment type="subcellular location">
    <subcellularLocation>
        <location evidence="2">Mitochondrion inner membrane</location>
        <topology evidence="2">Single-pass type II membrane protein</topology>
        <orientation evidence="2">Intermembrane side</orientation>
    </subcellularLocation>
</comment>
<dbReference type="PANTHER" id="PTHR21622">
    <property type="entry name" value="COILED-COIL-HELIX-COILED-COIL-HELIX DOMAIN CONTAINING 4"/>
    <property type="match status" value="1"/>
</dbReference>
<keyword evidence="9" id="KW-1015">Disulfide bond</keyword>
<accession>A0A0N0RSG7</accession>
<dbReference type="GeneID" id="28728684"/>
<dbReference type="InterPro" id="IPR039289">
    <property type="entry name" value="CHCHD4"/>
</dbReference>
<gene>
    <name evidence="14" type="ORF">Malapachy_2317</name>
</gene>
<evidence type="ECO:0000256" key="10">
    <source>
        <dbReference type="ARBA" id="ARBA00023284"/>
    </source>
</evidence>
<dbReference type="RefSeq" id="XP_017992911.1">
    <property type="nucleotide sequence ID" value="XM_018136809.1"/>
</dbReference>
<evidence type="ECO:0000256" key="5">
    <source>
        <dbReference type="ARBA" id="ARBA00022927"/>
    </source>
</evidence>
<feature type="region of interest" description="Disordered" evidence="12">
    <location>
        <begin position="81"/>
        <end position="106"/>
    </location>
</feature>
<dbReference type="Proteomes" id="UP000037751">
    <property type="component" value="Unassembled WGS sequence"/>
</dbReference>
<reference evidence="14 15" key="1">
    <citation type="submission" date="2015-07" db="EMBL/GenBank/DDBJ databases">
        <title>Draft Genome Sequence of Malassezia furfur CBS1878 and Malassezia pachydermatis CBS1879.</title>
        <authorList>
            <person name="Triana S."/>
            <person name="Ohm R."/>
            <person name="Gonzalez A."/>
            <person name="DeCock H."/>
            <person name="Restrepo S."/>
            <person name="Celis A."/>
        </authorList>
    </citation>
    <scope>NUCLEOTIDE SEQUENCE [LARGE SCALE GENOMIC DNA]</scope>
    <source>
        <strain evidence="14 15">CBS 1879</strain>
    </source>
</reference>
<keyword evidence="15" id="KW-1185">Reference proteome</keyword>
<dbReference type="STRING" id="77020.A0A0N0RSG7"/>
<dbReference type="GO" id="GO:0005758">
    <property type="term" value="C:mitochondrial intermembrane space"/>
    <property type="evidence" value="ECO:0007669"/>
    <property type="project" value="TreeGrafter"/>
</dbReference>
<dbReference type="Gene3D" id="1.10.287.2900">
    <property type="match status" value="1"/>
</dbReference>
<dbReference type="OrthoDB" id="7481291at2759"/>
<protein>
    <recommendedName>
        <fullName evidence="3">Mitochondrial intermembrane space import and assembly protein 40</fullName>
    </recommendedName>
    <alternativeName>
        <fullName evidence="11">Mitochondrial import inner membrane translocase TIM40</fullName>
    </alternativeName>
</protein>
<dbReference type="AlphaFoldDB" id="A0A0N0RSG7"/>
<dbReference type="Pfam" id="PF06747">
    <property type="entry name" value="CHCH"/>
    <property type="match status" value="1"/>
</dbReference>
<feature type="compositionally biased region" description="Acidic residues" evidence="12">
    <location>
        <begin position="85"/>
        <end position="103"/>
    </location>
</feature>